<dbReference type="GeneID" id="80885027"/>
<evidence type="ECO:0000256" key="1">
    <source>
        <dbReference type="ARBA" id="ARBA00011073"/>
    </source>
</evidence>
<evidence type="ECO:0000313" key="10">
    <source>
        <dbReference type="Proteomes" id="UP001217417"/>
    </source>
</evidence>
<feature type="domain" description="Peptidase S8/S53" evidence="7">
    <location>
        <begin position="163"/>
        <end position="390"/>
    </location>
</feature>
<dbReference type="FunFam" id="3.40.50.200:FF:000007">
    <property type="entry name" value="Subtilisin-like serine protease"/>
    <property type="match status" value="1"/>
</dbReference>
<name>A0AAD7VUV9_9ASCO</name>
<evidence type="ECO:0000256" key="2">
    <source>
        <dbReference type="ARBA" id="ARBA00022670"/>
    </source>
</evidence>
<reference evidence="9" key="1">
    <citation type="submission" date="2023-03" db="EMBL/GenBank/DDBJ databases">
        <title>Near-Complete genome sequence of Lipomyces tetrasporous NRRL Y-64009, an oleaginous yeast capable of growing on lignocellulosic hydrolysates.</title>
        <authorList>
            <consortium name="Lawrence Berkeley National Laboratory"/>
            <person name="Jagtap S.S."/>
            <person name="Liu J.-J."/>
            <person name="Walukiewicz H.E."/>
            <person name="Pangilinan J."/>
            <person name="Lipzen A."/>
            <person name="Ahrendt S."/>
            <person name="Koriabine M."/>
            <person name="Cobaugh K."/>
            <person name="Salamov A."/>
            <person name="Yoshinaga Y."/>
            <person name="Ng V."/>
            <person name="Daum C."/>
            <person name="Grigoriev I.V."/>
            <person name="Slininger P.J."/>
            <person name="Dien B.S."/>
            <person name="Jin Y.-S."/>
            <person name="Rao C.V."/>
        </authorList>
    </citation>
    <scope>NUCLEOTIDE SEQUENCE</scope>
    <source>
        <strain evidence="9">NRRL Y-64009</strain>
    </source>
</reference>
<organism evidence="9 10">
    <name type="scientific">Lipomyces tetrasporus</name>
    <dbReference type="NCBI Taxonomy" id="54092"/>
    <lineage>
        <taxon>Eukaryota</taxon>
        <taxon>Fungi</taxon>
        <taxon>Dikarya</taxon>
        <taxon>Ascomycota</taxon>
        <taxon>Saccharomycotina</taxon>
        <taxon>Lipomycetes</taxon>
        <taxon>Lipomycetales</taxon>
        <taxon>Lipomycetaceae</taxon>
        <taxon>Lipomyces</taxon>
    </lineage>
</organism>
<dbReference type="SUPFAM" id="SSF52743">
    <property type="entry name" value="Subtilisin-like"/>
    <property type="match status" value="1"/>
</dbReference>
<feature type="active site" description="Charge relay system" evidence="5">
    <location>
        <position position="201"/>
    </location>
</feature>
<dbReference type="InterPro" id="IPR036852">
    <property type="entry name" value="Peptidase_S8/S53_dom_sf"/>
</dbReference>
<dbReference type="CDD" id="cd04077">
    <property type="entry name" value="Peptidases_S8_PCSK9_ProteinaseK_like"/>
    <property type="match status" value="1"/>
</dbReference>
<feature type="active site" description="Charge relay system" evidence="5">
    <location>
        <position position="356"/>
    </location>
</feature>
<dbReference type="InterPro" id="IPR023827">
    <property type="entry name" value="Peptidase_S8_Asp-AS"/>
</dbReference>
<evidence type="ECO:0000313" key="9">
    <source>
        <dbReference type="EMBL" id="KAJ8102908.1"/>
    </source>
</evidence>
<dbReference type="InterPro" id="IPR034193">
    <property type="entry name" value="PCSK9_ProteinaseK-like"/>
</dbReference>
<proteinExistence type="inferred from homology"/>
<dbReference type="Gene3D" id="3.40.50.200">
    <property type="entry name" value="Peptidase S8/S53 domain"/>
    <property type="match status" value="1"/>
</dbReference>
<sequence>MHDDMIEGPFTTQSESFSKVSISPNSLVDRYIIVFDDAVTSDQVIAHFLWLRNQIANRIGLATGADKFSQTGILQRIARRFEIGNMRAYSGRFSRSLLLLIADRPEVAFIESDAVVTLYGTVGDGRAMHQPLAPYNLARLSSRDKLGPTNNYTYSYDPNPGLNVTVYVLDTGVKASHTDFNDRAELVNVMPGSSDTDKLGHGTHVAATIAGHRYGVAKNATVVGVKVLNDNGMGTASVILRGIEWAVARHRAAGGPSVINMSLGSGRSSIFNHAVAEANNQGITVVVAAGNHRLNACWYSPASEPSAITVGASTVDDTIADFSNIGPCVDIFAPGKEIKSAGVATDSASAVFSGTSMAAPLVAGLAAYLLAKTPDATPAEVKAEILELATMGALENMPMSYPQTPNLIAFNGFE</sequence>
<dbReference type="PROSITE" id="PS51892">
    <property type="entry name" value="SUBTILASE"/>
    <property type="match status" value="1"/>
</dbReference>
<dbReference type="Pfam" id="PF00082">
    <property type="entry name" value="Peptidase_S8"/>
    <property type="match status" value="1"/>
</dbReference>
<feature type="active site" description="Charge relay system" evidence="5">
    <location>
        <position position="170"/>
    </location>
</feature>
<dbReference type="EMBL" id="JARPMG010000002">
    <property type="protein sequence ID" value="KAJ8102908.1"/>
    <property type="molecule type" value="Genomic_DNA"/>
</dbReference>
<dbReference type="GO" id="GO:0004252">
    <property type="term" value="F:serine-type endopeptidase activity"/>
    <property type="evidence" value="ECO:0007669"/>
    <property type="project" value="UniProtKB-UniRule"/>
</dbReference>
<dbReference type="Pfam" id="PF05922">
    <property type="entry name" value="Inhibitor_I9"/>
    <property type="match status" value="1"/>
</dbReference>
<dbReference type="SUPFAM" id="SSF54897">
    <property type="entry name" value="Protease propeptides/inhibitors"/>
    <property type="match status" value="1"/>
</dbReference>
<dbReference type="InterPro" id="IPR000209">
    <property type="entry name" value="Peptidase_S8/S53_dom"/>
</dbReference>
<dbReference type="PANTHER" id="PTHR43806">
    <property type="entry name" value="PEPTIDASE S8"/>
    <property type="match status" value="1"/>
</dbReference>
<dbReference type="InterPro" id="IPR023828">
    <property type="entry name" value="Peptidase_S8_Ser-AS"/>
</dbReference>
<dbReference type="InterPro" id="IPR010259">
    <property type="entry name" value="S8pro/Inhibitor_I9"/>
</dbReference>
<dbReference type="Gene3D" id="3.30.70.80">
    <property type="entry name" value="Peptidase S8 propeptide/proteinase inhibitor I9"/>
    <property type="match status" value="1"/>
</dbReference>
<dbReference type="AlphaFoldDB" id="A0AAD7VUV9"/>
<dbReference type="Proteomes" id="UP001217417">
    <property type="component" value="Unassembled WGS sequence"/>
</dbReference>
<feature type="domain" description="Inhibitor I9" evidence="8">
    <location>
        <begin position="30"/>
        <end position="118"/>
    </location>
</feature>
<comment type="similarity">
    <text evidence="1 5 6">Belongs to the peptidase S8 family.</text>
</comment>
<evidence type="ECO:0000256" key="3">
    <source>
        <dbReference type="ARBA" id="ARBA00022801"/>
    </source>
</evidence>
<evidence type="ECO:0000256" key="6">
    <source>
        <dbReference type="RuleBase" id="RU003355"/>
    </source>
</evidence>
<protein>
    <submittedName>
        <fullName evidence="9">Peptidase S8/S53 domain-containing protein</fullName>
    </submittedName>
</protein>
<dbReference type="InterPro" id="IPR037045">
    <property type="entry name" value="S8pro/Inhibitor_I9_sf"/>
</dbReference>
<comment type="caution">
    <text evidence="9">The sequence shown here is derived from an EMBL/GenBank/DDBJ whole genome shotgun (WGS) entry which is preliminary data.</text>
</comment>
<accession>A0AAD7VUV9</accession>
<keyword evidence="10" id="KW-1185">Reference proteome</keyword>
<dbReference type="GO" id="GO:0006508">
    <property type="term" value="P:proteolysis"/>
    <property type="evidence" value="ECO:0007669"/>
    <property type="project" value="UniProtKB-KW"/>
</dbReference>
<gene>
    <name evidence="9" type="ORF">POJ06DRAFT_280156</name>
</gene>
<dbReference type="PROSITE" id="PS00136">
    <property type="entry name" value="SUBTILASE_ASP"/>
    <property type="match status" value="1"/>
</dbReference>
<dbReference type="PANTHER" id="PTHR43806:SF11">
    <property type="entry name" value="CEREVISIN-RELATED"/>
    <property type="match status" value="1"/>
</dbReference>
<evidence type="ECO:0000259" key="7">
    <source>
        <dbReference type="Pfam" id="PF00082"/>
    </source>
</evidence>
<evidence type="ECO:0000259" key="8">
    <source>
        <dbReference type="Pfam" id="PF05922"/>
    </source>
</evidence>
<evidence type="ECO:0000256" key="4">
    <source>
        <dbReference type="ARBA" id="ARBA00022825"/>
    </source>
</evidence>
<dbReference type="RefSeq" id="XP_056046358.1">
    <property type="nucleotide sequence ID" value="XM_056189861.1"/>
</dbReference>
<dbReference type="PRINTS" id="PR00723">
    <property type="entry name" value="SUBTILISIN"/>
</dbReference>
<dbReference type="InterPro" id="IPR050131">
    <property type="entry name" value="Peptidase_S8_subtilisin-like"/>
</dbReference>
<dbReference type="InterPro" id="IPR015500">
    <property type="entry name" value="Peptidase_S8_subtilisin-rel"/>
</dbReference>
<keyword evidence="2 5" id="KW-0645">Protease</keyword>
<dbReference type="PROSITE" id="PS00138">
    <property type="entry name" value="SUBTILASE_SER"/>
    <property type="match status" value="1"/>
</dbReference>
<keyword evidence="4 5" id="KW-0720">Serine protease</keyword>
<evidence type="ECO:0000256" key="5">
    <source>
        <dbReference type="PROSITE-ProRule" id="PRU01240"/>
    </source>
</evidence>
<keyword evidence="3 5" id="KW-0378">Hydrolase</keyword>